<protein>
    <submittedName>
        <fullName evidence="1">Uncharacterized protein</fullName>
    </submittedName>
</protein>
<feature type="non-terminal residue" evidence="1">
    <location>
        <position position="58"/>
    </location>
</feature>
<accession>J3F1R7</accession>
<dbReference type="AlphaFoldDB" id="J3F1R7"/>
<sequence>MMTGSVDGLQIERCLSRPLSTDPALGSLAREAAGPQCHRDLRLVVLQVRRGASGLRKM</sequence>
<name>J3F1R7_ACTNH</name>
<reference evidence="1 2" key="1">
    <citation type="submission" date="2012-07" db="EMBL/GenBank/DDBJ databases">
        <authorList>
            <person name="Durkin A.S."/>
            <person name="McCorrison J."/>
            <person name="Torralba M."/>
            <person name="Gillis M."/>
            <person name="Methe B."/>
            <person name="Sutton G."/>
            <person name="Nelson K.E."/>
        </authorList>
    </citation>
    <scope>NUCLEOTIDE SEQUENCE [LARGE SCALE GENOMIC DNA]</scope>
    <source>
        <strain evidence="2">ATCC 12104 / DSM 43013 / CCUG 2238 / JCM 8349 / NCTC 10301 / Howell 279</strain>
    </source>
</reference>
<proteinExistence type="predicted"/>
<comment type="caution">
    <text evidence="1">The sequence shown here is derived from an EMBL/GenBank/DDBJ whole genome shotgun (WGS) entry which is preliminary data.</text>
</comment>
<evidence type="ECO:0000313" key="1">
    <source>
        <dbReference type="EMBL" id="EJN84067.1"/>
    </source>
</evidence>
<evidence type="ECO:0000313" key="2">
    <source>
        <dbReference type="Proteomes" id="UP000007814"/>
    </source>
</evidence>
<dbReference type="EMBL" id="ALJK01000176">
    <property type="protein sequence ID" value="EJN84067.1"/>
    <property type="molecule type" value="Genomic_DNA"/>
</dbReference>
<gene>
    <name evidence="1" type="ORF">HMPREF1129_0243</name>
</gene>
<dbReference type="Proteomes" id="UP000007814">
    <property type="component" value="Unassembled WGS sequence"/>
</dbReference>
<organism evidence="1 2">
    <name type="scientific">Actinomyces naeslundii (strain ATCC 12104 / DSM 43013 / CCUG 2238 / JCM 8349 / NCTC 10301 / Howell 279)</name>
    <dbReference type="NCBI Taxonomy" id="1115803"/>
    <lineage>
        <taxon>Bacteria</taxon>
        <taxon>Bacillati</taxon>
        <taxon>Actinomycetota</taxon>
        <taxon>Actinomycetes</taxon>
        <taxon>Actinomycetales</taxon>
        <taxon>Actinomycetaceae</taxon>
        <taxon>Actinomyces</taxon>
    </lineage>
</organism>